<evidence type="ECO:0000313" key="2">
    <source>
        <dbReference type="Proteomes" id="UP000321577"/>
    </source>
</evidence>
<organism evidence="1 2">
    <name type="scientific">Brevifollis gellanilyticus</name>
    <dbReference type="NCBI Taxonomy" id="748831"/>
    <lineage>
        <taxon>Bacteria</taxon>
        <taxon>Pseudomonadati</taxon>
        <taxon>Verrucomicrobiota</taxon>
        <taxon>Verrucomicrobiia</taxon>
        <taxon>Verrucomicrobiales</taxon>
        <taxon>Verrucomicrobiaceae</taxon>
    </lineage>
</organism>
<name>A0A512M7H8_9BACT</name>
<evidence type="ECO:0000313" key="1">
    <source>
        <dbReference type="EMBL" id="GEP42690.1"/>
    </source>
</evidence>
<dbReference type="EMBL" id="BKAG01000011">
    <property type="protein sequence ID" value="GEP42690.1"/>
    <property type="molecule type" value="Genomic_DNA"/>
</dbReference>
<comment type="caution">
    <text evidence="1">The sequence shown here is derived from an EMBL/GenBank/DDBJ whole genome shotgun (WGS) entry which is preliminary data.</text>
</comment>
<dbReference type="AlphaFoldDB" id="A0A512M7H8"/>
<dbReference type="PROSITE" id="PS51257">
    <property type="entry name" value="PROKAR_LIPOPROTEIN"/>
    <property type="match status" value="1"/>
</dbReference>
<proteinExistence type="predicted"/>
<keyword evidence="2" id="KW-1185">Reference proteome</keyword>
<protein>
    <submittedName>
        <fullName evidence="1">Uncharacterized protein</fullName>
    </submittedName>
</protein>
<dbReference type="Proteomes" id="UP000321577">
    <property type="component" value="Unassembled WGS sequence"/>
</dbReference>
<accession>A0A512M7H8</accession>
<dbReference type="OrthoDB" id="8549849at2"/>
<gene>
    <name evidence="1" type="ORF">BGE01nite_19810</name>
</gene>
<reference evidence="1 2" key="1">
    <citation type="submission" date="2019-07" db="EMBL/GenBank/DDBJ databases">
        <title>Whole genome shotgun sequence of Brevifollis gellanilyticus NBRC 108608.</title>
        <authorList>
            <person name="Hosoyama A."/>
            <person name="Uohara A."/>
            <person name="Ohji S."/>
            <person name="Ichikawa N."/>
        </authorList>
    </citation>
    <scope>NUCLEOTIDE SEQUENCE [LARGE SCALE GENOMIC DNA]</scope>
    <source>
        <strain evidence="1 2">NBRC 108608</strain>
    </source>
</reference>
<dbReference type="RefSeq" id="WP_146850279.1">
    <property type="nucleotide sequence ID" value="NZ_BKAG01000011.1"/>
</dbReference>
<sequence>MDTTQQRIQTFFTAALAVLVTLFLLLVTSCNKKSSDLRPTTGDKIENKIDDALDRRPGEPVLDALENATQDPALKLETDRKIQNKVDDALDRRPGEPVLDVIEEGAKDVKKIKTAIQEAVRDADK</sequence>